<evidence type="ECO:0000313" key="1">
    <source>
        <dbReference type="EMBL" id="GJD42842.1"/>
    </source>
</evidence>
<dbReference type="EMBL" id="BPQG01000006">
    <property type="protein sequence ID" value="GJD42842.1"/>
    <property type="molecule type" value="Genomic_DNA"/>
</dbReference>
<organism evidence="1 2">
    <name type="scientific">Methylobacterium cerastii</name>
    <dbReference type="NCBI Taxonomy" id="932741"/>
    <lineage>
        <taxon>Bacteria</taxon>
        <taxon>Pseudomonadati</taxon>
        <taxon>Pseudomonadota</taxon>
        <taxon>Alphaproteobacteria</taxon>
        <taxon>Hyphomicrobiales</taxon>
        <taxon>Methylobacteriaceae</taxon>
        <taxon>Methylobacterium</taxon>
    </lineage>
</organism>
<sequence length="299" mass="33698">MNPIEVLTNARSREVPWPLIVEALHDISKNGSIDEHGRPWIEVAAHLTGYSTNHLRIGQRTFALIKNIIQENQLPGHALEWPISNLEVLTRISKINSRRAQDILISKKRHTLRELRDLYDAVRNEAGSSISAMSAGHQSAKAFTRNMFSELSDVEILRDLLSLDQDVPLGQLKVWPGRYPYAHPDFHVGFLINDRLQLAAFEGLRFYGDVTSQVATKAALKAAVEATFFSQYYWCTPSWVSTLDLQTLRDELGLLNVGIVTISEKKVESVLRPLGPSVHDRQAILLKDKVILSRLGLHL</sequence>
<reference evidence="1 2" key="1">
    <citation type="journal article" date="2021" name="Front. Microbiol.">
        <title>Comprehensive Comparative Genomics and Phenotyping of Methylobacterium Species.</title>
        <authorList>
            <person name="Alessa O."/>
            <person name="Ogura Y."/>
            <person name="Fujitani Y."/>
            <person name="Takami H."/>
            <person name="Hayashi T."/>
            <person name="Sahin N."/>
            <person name="Tani A."/>
        </authorList>
    </citation>
    <scope>NUCLEOTIDE SEQUENCE [LARGE SCALE GENOMIC DNA]</scope>
    <source>
        <strain evidence="1 2">DSM 23679</strain>
    </source>
</reference>
<protein>
    <submittedName>
        <fullName evidence="1">Uncharacterized protein</fullName>
    </submittedName>
</protein>
<dbReference type="RefSeq" id="WP_238270828.1">
    <property type="nucleotide sequence ID" value="NZ_BPQG01000006.1"/>
</dbReference>
<comment type="caution">
    <text evidence="1">The sequence shown here is derived from an EMBL/GenBank/DDBJ whole genome shotgun (WGS) entry which is preliminary data.</text>
</comment>
<proteinExistence type="predicted"/>
<name>A0ABQ4QCK6_9HYPH</name>
<evidence type="ECO:0000313" key="2">
    <source>
        <dbReference type="Proteomes" id="UP001055117"/>
    </source>
</evidence>
<keyword evidence="2" id="KW-1185">Reference proteome</keyword>
<accession>A0ABQ4QCK6</accession>
<gene>
    <name evidence="1" type="ORF">AFCDBAGC_0684</name>
</gene>
<dbReference type="Proteomes" id="UP001055117">
    <property type="component" value="Unassembled WGS sequence"/>
</dbReference>